<dbReference type="OrthoDB" id="9148343at2"/>
<protein>
    <recommendedName>
        <fullName evidence="1">Lantibiotic biosynthesis protein dehydration domain-containing protein</fullName>
    </recommendedName>
</protein>
<dbReference type="AlphaFoldDB" id="A0A498QRY4"/>
<accession>A0A498QRY4</accession>
<dbReference type="Proteomes" id="UP000268285">
    <property type="component" value="Unassembled WGS sequence"/>
</dbReference>
<reference evidence="2 3" key="1">
    <citation type="submission" date="2018-09" db="EMBL/GenBank/DDBJ databases">
        <authorList>
            <person name="Tagini F."/>
        </authorList>
    </citation>
    <scope>NUCLEOTIDE SEQUENCE [LARGE SCALE GENOMIC DNA]</scope>
    <source>
        <strain evidence="2 3">MK142</strain>
    </source>
</reference>
<dbReference type="Pfam" id="PF13575">
    <property type="entry name" value="DUF4135"/>
    <property type="match status" value="1"/>
</dbReference>
<feature type="domain" description="Lantibiotic biosynthesis protein dehydration" evidence="1">
    <location>
        <begin position="202"/>
        <end position="276"/>
    </location>
</feature>
<keyword evidence="3" id="KW-1185">Reference proteome</keyword>
<organism evidence="2 3">
    <name type="scientific">Mycobacterium pseudokansasii</name>
    <dbReference type="NCBI Taxonomy" id="2341080"/>
    <lineage>
        <taxon>Bacteria</taxon>
        <taxon>Bacillati</taxon>
        <taxon>Actinomycetota</taxon>
        <taxon>Actinomycetes</taxon>
        <taxon>Mycobacteriales</taxon>
        <taxon>Mycobacteriaceae</taxon>
        <taxon>Mycobacterium</taxon>
    </lineage>
</organism>
<evidence type="ECO:0000259" key="1">
    <source>
        <dbReference type="Pfam" id="PF13575"/>
    </source>
</evidence>
<sequence length="276" mass="30172">MDPGAFDSAAAGVSRKAAARLQRWCEIVADGDAGQFRRRLSLDSLDQESVRALLGDVARPEVFAVPTWTEVLDEVLRAGAAGGIGSGPERELPFLQGDTPVPFEELLLPFLAVAENRLEEAASDYLALPVQVRGSMEHSLLQALSRISSRVLELEFRTFLACRQLDGLPCPDPARAHESRTAYLEFVADSRRTGWRPLFAEYCVMARLMAVAVLQWVANSAEFLARLRADRADIGRIFGVSNPGDLAAIKMDLPDPHFGGKSVVAIEFATGEMLIY</sequence>
<dbReference type="InterPro" id="IPR025410">
    <property type="entry name" value="Lant_dehyd"/>
</dbReference>
<proteinExistence type="predicted"/>
<name>A0A498QRY4_9MYCO</name>
<evidence type="ECO:0000313" key="2">
    <source>
        <dbReference type="EMBL" id="VBA49347.1"/>
    </source>
</evidence>
<dbReference type="EMBL" id="UPHU01000001">
    <property type="protein sequence ID" value="VBA49347.1"/>
    <property type="molecule type" value="Genomic_DNA"/>
</dbReference>
<evidence type="ECO:0000313" key="3">
    <source>
        <dbReference type="Proteomes" id="UP000268285"/>
    </source>
</evidence>
<gene>
    <name evidence="2" type="ORF">LAUMK142_01858</name>
</gene>